<dbReference type="SUPFAM" id="SSF55298">
    <property type="entry name" value="YjgF-like"/>
    <property type="match status" value="1"/>
</dbReference>
<dbReference type="PANTHER" id="PTHR11803">
    <property type="entry name" value="2-IMINOBUTANOATE/2-IMINOPROPANOATE DEAMINASE RIDA"/>
    <property type="match status" value="1"/>
</dbReference>
<sequence>MDDTIENETRQVLENIGAVLRQAGMGYCDVVRATIYMTDIKNYGKINSIYAQYFREKPPARAAVQVVSLPKQ</sequence>
<dbReference type="InterPro" id="IPR006175">
    <property type="entry name" value="YjgF/YER057c/UK114"/>
</dbReference>
<dbReference type="GO" id="GO:0005829">
    <property type="term" value="C:cytosol"/>
    <property type="evidence" value="ECO:0007669"/>
    <property type="project" value="TreeGrafter"/>
</dbReference>
<dbReference type="Gene3D" id="3.30.1330.40">
    <property type="entry name" value="RutC-like"/>
    <property type="match status" value="1"/>
</dbReference>
<dbReference type="Pfam" id="PF01042">
    <property type="entry name" value="Ribonuc_L-PSP"/>
    <property type="match status" value="1"/>
</dbReference>
<protein>
    <submittedName>
        <fullName evidence="1">Uncharacterized protein</fullName>
    </submittedName>
</protein>
<evidence type="ECO:0000313" key="1">
    <source>
        <dbReference type="EMBL" id="GAG22497.1"/>
    </source>
</evidence>
<comment type="caution">
    <text evidence="1">The sequence shown here is derived from an EMBL/GenBank/DDBJ whole genome shotgun (WGS) entry which is preliminary data.</text>
</comment>
<dbReference type="AlphaFoldDB" id="X0WH28"/>
<organism evidence="1">
    <name type="scientific">marine sediment metagenome</name>
    <dbReference type="NCBI Taxonomy" id="412755"/>
    <lineage>
        <taxon>unclassified sequences</taxon>
        <taxon>metagenomes</taxon>
        <taxon>ecological metagenomes</taxon>
    </lineage>
</organism>
<gene>
    <name evidence="1" type="ORF">S01H1_56930</name>
</gene>
<reference evidence="1" key="1">
    <citation type="journal article" date="2014" name="Front. Microbiol.">
        <title>High frequency of phylogenetically diverse reductive dehalogenase-homologous genes in deep subseafloor sedimentary metagenomes.</title>
        <authorList>
            <person name="Kawai M."/>
            <person name="Futagami T."/>
            <person name="Toyoda A."/>
            <person name="Takaki Y."/>
            <person name="Nishi S."/>
            <person name="Hori S."/>
            <person name="Arai W."/>
            <person name="Tsubouchi T."/>
            <person name="Morono Y."/>
            <person name="Uchiyama I."/>
            <person name="Ito T."/>
            <person name="Fujiyama A."/>
            <person name="Inagaki F."/>
            <person name="Takami H."/>
        </authorList>
    </citation>
    <scope>NUCLEOTIDE SEQUENCE</scope>
    <source>
        <strain evidence="1">Expedition CK06-06</strain>
    </source>
</reference>
<proteinExistence type="predicted"/>
<dbReference type="CDD" id="cd00448">
    <property type="entry name" value="YjgF_YER057c_UK114_family"/>
    <property type="match status" value="1"/>
</dbReference>
<name>X0WH28_9ZZZZ</name>
<feature type="non-terminal residue" evidence="1">
    <location>
        <position position="72"/>
    </location>
</feature>
<dbReference type="InterPro" id="IPR035959">
    <property type="entry name" value="RutC-like_sf"/>
</dbReference>
<dbReference type="PANTHER" id="PTHR11803:SF39">
    <property type="entry name" value="2-IMINOBUTANOATE_2-IMINOPROPANOATE DEAMINASE"/>
    <property type="match status" value="1"/>
</dbReference>
<accession>X0WH28</accession>
<dbReference type="EMBL" id="BARS01037105">
    <property type="protein sequence ID" value="GAG22497.1"/>
    <property type="molecule type" value="Genomic_DNA"/>
</dbReference>
<dbReference type="GO" id="GO:0019239">
    <property type="term" value="F:deaminase activity"/>
    <property type="evidence" value="ECO:0007669"/>
    <property type="project" value="TreeGrafter"/>
</dbReference>